<protein>
    <submittedName>
        <fullName evidence="8">Amino acid permease</fullName>
    </submittedName>
</protein>
<dbReference type="Pfam" id="PF13520">
    <property type="entry name" value="AA_permease_2"/>
    <property type="match status" value="1"/>
</dbReference>
<feature type="transmembrane region" description="Helical" evidence="7">
    <location>
        <begin position="315"/>
        <end position="335"/>
    </location>
</feature>
<evidence type="ECO:0000256" key="6">
    <source>
        <dbReference type="SAM" id="MobiDB-lite"/>
    </source>
</evidence>
<reference evidence="9" key="1">
    <citation type="journal article" date="2019" name="Int. J. Syst. Evol. Microbiol.">
        <title>The Global Catalogue of Microorganisms (GCM) 10K type strain sequencing project: providing services to taxonomists for standard genome sequencing and annotation.</title>
        <authorList>
            <consortium name="The Broad Institute Genomics Platform"/>
            <consortium name="The Broad Institute Genome Sequencing Center for Infectious Disease"/>
            <person name="Wu L."/>
            <person name="Ma J."/>
        </authorList>
    </citation>
    <scope>NUCLEOTIDE SEQUENCE [LARGE SCALE GENOMIC DNA]</scope>
    <source>
        <strain evidence="9">JCM 9458</strain>
    </source>
</reference>
<feature type="transmembrane region" description="Helical" evidence="7">
    <location>
        <begin position="73"/>
        <end position="100"/>
    </location>
</feature>
<dbReference type="PANTHER" id="PTHR42770:SF18">
    <property type="entry name" value="ARGININE_AGMATINE ANTIPORTER"/>
    <property type="match status" value="1"/>
</dbReference>
<evidence type="ECO:0000256" key="7">
    <source>
        <dbReference type="SAM" id="Phobius"/>
    </source>
</evidence>
<keyword evidence="5 7" id="KW-0472">Membrane</keyword>
<keyword evidence="4 7" id="KW-1133">Transmembrane helix</keyword>
<accession>A0ABP6T760</accession>
<feature type="transmembrane region" description="Helical" evidence="7">
    <location>
        <begin position="183"/>
        <end position="204"/>
    </location>
</feature>
<feature type="transmembrane region" description="Helical" evidence="7">
    <location>
        <begin position="341"/>
        <end position="368"/>
    </location>
</feature>
<gene>
    <name evidence="8" type="ORF">GCM10020369_66140</name>
</gene>
<feature type="transmembrane region" description="Helical" evidence="7">
    <location>
        <begin position="112"/>
        <end position="133"/>
    </location>
</feature>
<evidence type="ECO:0000256" key="2">
    <source>
        <dbReference type="ARBA" id="ARBA00022475"/>
    </source>
</evidence>
<dbReference type="InterPro" id="IPR050367">
    <property type="entry name" value="APC_superfamily"/>
</dbReference>
<dbReference type="Proteomes" id="UP001501676">
    <property type="component" value="Unassembled WGS sequence"/>
</dbReference>
<keyword evidence="9" id="KW-1185">Reference proteome</keyword>
<feature type="transmembrane region" description="Helical" evidence="7">
    <location>
        <begin position="264"/>
        <end position="287"/>
    </location>
</feature>
<evidence type="ECO:0000256" key="3">
    <source>
        <dbReference type="ARBA" id="ARBA00022692"/>
    </source>
</evidence>
<dbReference type="PIRSF" id="PIRSF006060">
    <property type="entry name" value="AA_transporter"/>
    <property type="match status" value="1"/>
</dbReference>
<feature type="transmembrane region" description="Helical" evidence="7">
    <location>
        <begin position="28"/>
        <end position="52"/>
    </location>
</feature>
<keyword evidence="3 7" id="KW-0812">Transmembrane</keyword>
<keyword evidence="2" id="KW-1003">Cell membrane</keyword>
<dbReference type="InterPro" id="IPR002293">
    <property type="entry name" value="AA/rel_permease1"/>
</dbReference>
<organism evidence="8 9">
    <name type="scientific">Cryptosporangium minutisporangium</name>
    <dbReference type="NCBI Taxonomy" id="113569"/>
    <lineage>
        <taxon>Bacteria</taxon>
        <taxon>Bacillati</taxon>
        <taxon>Actinomycetota</taxon>
        <taxon>Actinomycetes</taxon>
        <taxon>Cryptosporangiales</taxon>
        <taxon>Cryptosporangiaceae</taxon>
        <taxon>Cryptosporangium</taxon>
    </lineage>
</organism>
<dbReference type="EMBL" id="BAAAYN010000047">
    <property type="protein sequence ID" value="GAA3394931.1"/>
    <property type="molecule type" value="Genomic_DNA"/>
</dbReference>
<feature type="transmembrane region" description="Helical" evidence="7">
    <location>
        <begin position="225"/>
        <end position="244"/>
    </location>
</feature>
<evidence type="ECO:0000256" key="5">
    <source>
        <dbReference type="ARBA" id="ARBA00023136"/>
    </source>
</evidence>
<evidence type="ECO:0000313" key="8">
    <source>
        <dbReference type="EMBL" id="GAA3394931.1"/>
    </source>
</evidence>
<feature type="transmembrane region" description="Helical" evidence="7">
    <location>
        <begin position="405"/>
        <end position="423"/>
    </location>
</feature>
<dbReference type="Gene3D" id="1.20.1740.10">
    <property type="entry name" value="Amino acid/polyamine transporter I"/>
    <property type="match status" value="1"/>
</dbReference>
<dbReference type="PANTHER" id="PTHR42770">
    <property type="entry name" value="AMINO ACID TRANSPORTER-RELATED"/>
    <property type="match status" value="1"/>
</dbReference>
<evidence type="ECO:0000256" key="1">
    <source>
        <dbReference type="ARBA" id="ARBA00004651"/>
    </source>
</evidence>
<feature type="transmembrane region" description="Helical" evidence="7">
    <location>
        <begin position="145"/>
        <end position="163"/>
    </location>
</feature>
<name>A0ABP6T760_9ACTN</name>
<feature type="transmembrane region" description="Helical" evidence="7">
    <location>
        <begin position="380"/>
        <end position="399"/>
    </location>
</feature>
<evidence type="ECO:0000256" key="4">
    <source>
        <dbReference type="ARBA" id="ARBA00022989"/>
    </source>
</evidence>
<comment type="caution">
    <text evidence="8">The sequence shown here is derived from an EMBL/GenBank/DDBJ whole genome shotgun (WGS) entry which is preliminary data.</text>
</comment>
<proteinExistence type="predicted"/>
<feature type="region of interest" description="Disordered" evidence="6">
    <location>
        <begin position="434"/>
        <end position="474"/>
    </location>
</feature>
<sequence length="474" mass="49247">MSATALVVGSIVGTGVFTMPAVMAGAGTSSLLVLAVISAGALLLGVLFGQLTKRVPNSDGGVYAYARHEFGDFAGYLTAWCYWITAWAGNAAIVSSWVLYVESLFGIENPSAWTNLGIALVGLWIPAVVNLIGVKQTAWVQNVTVVLKFVPLILVGVVGWFFVEAANFGPFNASGGSLYDGISIAAGVALFSFIGVECAAIAAGRVKNPERNVGRASVLGTAASALLYLLVTAAVMGLVSHSALVDNGAPFVDAFQTMFGDAAWVGKVVAATAVISGLGALNGWTLVTAEMPWAAAKDDLFPPQFAKTNHDGAPWFGIVVSTVLASALMGFAYSGNTGLTVFTYLVSLSVVTVAIPYFFAACAQLAYLVSRRRKVAGWALARDLTIVVASALFSLWVAAAAGYAAVYQTMIALLIGIPIYAFLKARRERLGTIPQPRDAGAPLEPPAVELIDDPPANVPDTPAALTDDTSGATR</sequence>
<comment type="subcellular location">
    <subcellularLocation>
        <location evidence="1">Cell membrane</location>
        <topology evidence="1">Multi-pass membrane protein</topology>
    </subcellularLocation>
</comment>
<evidence type="ECO:0000313" key="9">
    <source>
        <dbReference type="Proteomes" id="UP001501676"/>
    </source>
</evidence>